<name>A0A3M7PWP5_BRAPC</name>
<feature type="region of interest" description="Disordered" evidence="1">
    <location>
        <begin position="58"/>
        <end position="111"/>
    </location>
</feature>
<gene>
    <name evidence="2" type="ORF">BpHYR1_031436</name>
</gene>
<evidence type="ECO:0000313" key="3">
    <source>
        <dbReference type="Proteomes" id="UP000276133"/>
    </source>
</evidence>
<reference evidence="2 3" key="1">
    <citation type="journal article" date="2018" name="Sci. Rep.">
        <title>Genomic signatures of local adaptation to the degree of environmental predictability in rotifers.</title>
        <authorList>
            <person name="Franch-Gras L."/>
            <person name="Hahn C."/>
            <person name="Garcia-Roger E.M."/>
            <person name="Carmona M.J."/>
            <person name="Serra M."/>
            <person name="Gomez A."/>
        </authorList>
    </citation>
    <scope>NUCLEOTIDE SEQUENCE [LARGE SCALE GENOMIC DNA]</scope>
    <source>
        <strain evidence="2">HYR1</strain>
    </source>
</reference>
<organism evidence="2 3">
    <name type="scientific">Brachionus plicatilis</name>
    <name type="common">Marine rotifer</name>
    <name type="synonym">Brachionus muelleri</name>
    <dbReference type="NCBI Taxonomy" id="10195"/>
    <lineage>
        <taxon>Eukaryota</taxon>
        <taxon>Metazoa</taxon>
        <taxon>Spiralia</taxon>
        <taxon>Gnathifera</taxon>
        <taxon>Rotifera</taxon>
        <taxon>Eurotatoria</taxon>
        <taxon>Monogononta</taxon>
        <taxon>Pseudotrocha</taxon>
        <taxon>Ploima</taxon>
        <taxon>Brachionidae</taxon>
        <taxon>Brachionus</taxon>
    </lineage>
</organism>
<dbReference type="EMBL" id="REGN01008457">
    <property type="protein sequence ID" value="RNA03537.1"/>
    <property type="molecule type" value="Genomic_DNA"/>
</dbReference>
<protein>
    <submittedName>
        <fullName evidence="2">Uncharacterized protein</fullName>
    </submittedName>
</protein>
<keyword evidence="3" id="KW-1185">Reference proteome</keyword>
<dbReference type="Proteomes" id="UP000276133">
    <property type="component" value="Unassembled WGS sequence"/>
</dbReference>
<dbReference type="AlphaFoldDB" id="A0A3M7PWP5"/>
<sequence length="111" mass="12699">MPKNIVSILFGFAKVYANLPKFKGIPVLFRKNKKGQKNPNFLAFFSYINKNLLLGTGREATRPTRKKKWPRPWPAVQAAKKRPVHLTANDRAWPAKSRPTDGPTVKWPAKF</sequence>
<evidence type="ECO:0000256" key="1">
    <source>
        <dbReference type="SAM" id="MobiDB-lite"/>
    </source>
</evidence>
<proteinExistence type="predicted"/>
<comment type="caution">
    <text evidence="2">The sequence shown here is derived from an EMBL/GenBank/DDBJ whole genome shotgun (WGS) entry which is preliminary data.</text>
</comment>
<evidence type="ECO:0000313" key="2">
    <source>
        <dbReference type="EMBL" id="RNA03537.1"/>
    </source>
</evidence>
<accession>A0A3M7PWP5</accession>